<sequence length="64" mass="7518">MGHTRIYSYRSIIKFFFCHSCSLMNTRLSGRIRTPDYRVSEMIKSEAQKIKVAELSMFKCFSAD</sequence>
<evidence type="ECO:0000313" key="2">
    <source>
        <dbReference type="Proteomes" id="UP000663722"/>
    </source>
</evidence>
<dbReference type="KEGG" id="dmm:dnm_062640"/>
<reference evidence="1" key="1">
    <citation type="journal article" date="2021" name="Microb. Physiol.">
        <title>Proteogenomic Insights into the Physiology of Marine, Sulfate-Reducing, Filamentous Desulfonema limicola and Desulfonema magnum.</title>
        <authorList>
            <person name="Schnaars V."/>
            <person name="Wohlbrand L."/>
            <person name="Scheve S."/>
            <person name="Hinrichs C."/>
            <person name="Reinhardt R."/>
            <person name="Rabus R."/>
        </authorList>
    </citation>
    <scope>NUCLEOTIDE SEQUENCE</scope>
    <source>
        <strain evidence="1">4be13</strain>
    </source>
</reference>
<proteinExistence type="predicted"/>
<dbReference type="Proteomes" id="UP000663722">
    <property type="component" value="Chromosome"/>
</dbReference>
<protein>
    <submittedName>
        <fullName evidence="1">Uncharacterized protein</fullName>
    </submittedName>
</protein>
<keyword evidence="2" id="KW-1185">Reference proteome</keyword>
<dbReference type="EMBL" id="CP061800">
    <property type="protein sequence ID" value="QTA90203.1"/>
    <property type="molecule type" value="Genomic_DNA"/>
</dbReference>
<evidence type="ECO:0000313" key="1">
    <source>
        <dbReference type="EMBL" id="QTA90203.1"/>
    </source>
</evidence>
<dbReference type="AlphaFoldDB" id="A0A975BRE5"/>
<organism evidence="1 2">
    <name type="scientific">Desulfonema magnum</name>
    <dbReference type="NCBI Taxonomy" id="45655"/>
    <lineage>
        <taxon>Bacteria</taxon>
        <taxon>Pseudomonadati</taxon>
        <taxon>Thermodesulfobacteriota</taxon>
        <taxon>Desulfobacteria</taxon>
        <taxon>Desulfobacterales</taxon>
        <taxon>Desulfococcaceae</taxon>
        <taxon>Desulfonema</taxon>
    </lineage>
</organism>
<gene>
    <name evidence="1" type="ORF">dnm_062640</name>
</gene>
<name>A0A975BRE5_9BACT</name>
<accession>A0A975BRE5</accession>